<dbReference type="EMBL" id="CACSLK010032525">
    <property type="protein sequence ID" value="CAA0840379.1"/>
    <property type="molecule type" value="Genomic_DNA"/>
</dbReference>
<sequence length="141" mass="16939">STLDEIDQIMARYFWGYEDGSGRGRRTHWVSWDSICRPFAEGGLGIRRLRDIVTAFSYKLWWRFREGKSLWAQYLRGNYCPRRANHPCWVTAVSHDSRQWRRLTRVGRRSQDHIFWALGEGDVSFWDEWWLGDRPLSSDRP</sequence>
<dbReference type="PANTHER" id="PTHR33116">
    <property type="entry name" value="REVERSE TRANSCRIPTASE ZINC-BINDING DOMAIN-CONTAINING PROTEIN-RELATED-RELATED"/>
    <property type="match status" value="1"/>
</dbReference>
<comment type="caution">
    <text evidence="1">The sequence shown here is derived from an EMBL/GenBank/DDBJ whole genome shotgun (WGS) entry which is preliminary data.</text>
</comment>
<dbReference type="OrthoDB" id="913113at2759"/>
<evidence type="ECO:0000313" key="1">
    <source>
        <dbReference type="EMBL" id="CAA0840379.1"/>
    </source>
</evidence>
<evidence type="ECO:0000313" key="2">
    <source>
        <dbReference type="Proteomes" id="UP001153555"/>
    </source>
</evidence>
<name>A0A9N7NZC2_STRHE</name>
<dbReference type="PANTHER" id="PTHR33116:SF80">
    <property type="entry name" value="REVERSE TRANSCRIPTASE ZINC-BINDING DOMAIN-CONTAINING PROTEIN"/>
    <property type="match status" value="1"/>
</dbReference>
<gene>
    <name evidence="1" type="ORF">SHERM_00460</name>
</gene>
<accession>A0A9N7NZC2</accession>
<organism evidence="1 2">
    <name type="scientific">Striga hermonthica</name>
    <name type="common">Purple witchweed</name>
    <name type="synonym">Buchnera hermonthica</name>
    <dbReference type="NCBI Taxonomy" id="68872"/>
    <lineage>
        <taxon>Eukaryota</taxon>
        <taxon>Viridiplantae</taxon>
        <taxon>Streptophyta</taxon>
        <taxon>Embryophyta</taxon>
        <taxon>Tracheophyta</taxon>
        <taxon>Spermatophyta</taxon>
        <taxon>Magnoliopsida</taxon>
        <taxon>eudicotyledons</taxon>
        <taxon>Gunneridae</taxon>
        <taxon>Pentapetalae</taxon>
        <taxon>asterids</taxon>
        <taxon>lamiids</taxon>
        <taxon>Lamiales</taxon>
        <taxon>Orobanchaceae</taxon>
        <taxon>Buchnereae</taxon>
        <taxon>Striga</taxon>
    </lineage>
</organism>
<evidence type="ECO:0008006" key="3">
    <source>
        <dbReference type="Google" id="ProtNLM"/>
    </source>
</evidence>
<keyword evidence="2" id="KW-1185">Reference proteome</keyword>
<feature type="non-terminal residue" evidence="1">
    <location>
        <position position="1"/>
    </location>
</feature>
<feature type="non-terminal residue" evidence="1">
    <location>
        <position position="141"/>
    </location>
</feature>
<reference evidence="1" key="1">
    <citation type="submission" date="2019-12" db="EMBL/GenBank/DDBJ databases">
        <authorList>
            <person name="Scholes J."/>
        </authorList>
    </citation>
    <scope>NUCLEOTIDE SEQUENCE</scope>
</reference>
<dbReference type="Proteomes" id="UP001153555">
    <property type="component" value="Unassembled WGS sequence"/>
</dbReference>
<proteinExistence type="predicted"/>
<dbReference type="AlphaFoldDB" id="A0A9N7NZC2"/>
<protein>
    <recommendedName>
        <fullName evidence="3">RNA-directed DNA polymerase (Reverse transcriptase)</fullName>
    </recommendedName>
</protein>